<dbReference type="GO" id="GO:0016491">
    <property type="term" value="F:oxidoreductase activity"/>
    <property type="evidence" value="ECO:0007669"/>
    <property type="project" value="UniProtKB-KW"/>
</dbReference>
<protein>
    <submittedName>
        <fullName evidence="3">SDR family NAD(P)-dependent oxidoreductase</fullName>
        <ecNumber evidence="3">1.1.1.-</ecNumber>
    </submittedName>
</protein>
<dbReference type="AlphaFoldDB" id="A0ABD5RTD5"/>
<comment type="caution">
    <text evidence="3">The sequence shown here is derived from an EMBL/GenBank/DDBJ whole genome shotgun (WGS) entry which is preliminary data.</text>
</comment>
<dbReference type="EMBL" id="JBHSQH010000002">
    <property type="protein sequence ID" value="MFC5973504.1"/>
    <property type="molecule type" value="Genomic_DNA"/>
</dbReference>
<dbReference type="Gene3D" id="3.40.50.720">
    <property type="entry name" value="NAD(P)-binding Rossmann-like Domain"/>
    <property type="match status" value="1"/>
</dbReference>
<reference evidence="3 4" key="1">
    <citation type="journal article" date="2019" name="Int. J. Syst. Evol. Microbiol.">
        <title>The Global Catalogue of Microorganisms (GCM) 10K type strain sequencing project: providing services to taxonomists for standard genome sequencing and annotation.</title>
        <authorList>
            <consortium name="The Broad Institute Genomics Platform"/>
            <consortium name="The Broad Institute Genome Sequencing Center for Infectious Disease"/>
            <person name="Wu L."/>
            <person name="Ma J."/>
        </authorList>
    </citation>
    <scope>NUCLEOTIDE SEQUENCE [LARGE SCALE GENOMIC DNA]</scope>
    <source>
        <strain evidence="3 4">CGMCC 1.12543</strain>
    </source>
</reference>
<gene>
    <name evidence="3" type="ORF">ACFPYI_19415</name>
</gene>
<dbReference type="PANTHER" id="PTHR42760:SF133">
    <property type="entry name" value="3-OXOACYL-[ACYL-CARRIER-PROTEIN] REDUCTASE"/>
    <property type="match status" value="1"/>
</dbReference>
<dbReference type="InterPro" id="IPR036291">
    <property type="entry name" value="NAD(P)-bd_dom_sf"/>
</dbReference>
<sequence>MRVSNAIGEIDFSGQTAIVTGGASGIGRQISDTFAALGSNVAIADIEEGPAEEAAAELEDDHDVEAIAVETDVSSYDAVTEMVETVDDAFGRIDSLVNNAGIGESKPFVDTEPEGWEKIVGVCLYGTMNCTHAVLPHMTEQDEGGAIVNFASDSFKGNDPGLSVYGAAKAGNVSFTRTVAHEVGGDGVRVNCLSPGTTKTPATAEWIEEYEEKILESYALDRIGEPEDHADAVAFLCSDAADWVTGEVLSVNGGYIRG</sequence>
<dbReference type="FunFam" id="3.40.50.720:FF:000084">
    <property type="entry name" value="Short-chain dehydrogenase reductase"/>
    <property type="match status" value="1"/>
</dbReference>
<comment type="similarity">
    <text evidence="1">Belongs to the short-chain dehydrogenases/reductases (SDR) family.</text>
</comment>
<organism evidence="3 4">
    <name type="scientific">Halomarina salina</name>
    <dbReference type="NCBI Taxonomy" id="1872699"/>
    <lineage>
        <taxon>Archaea</taxon>
        <taxon>Methanobacteriati</taxon>
        <taxon>Methanobacteriota</taxon>
        <taxon>Stenosarchaea group</taxon>
        <taxon>Halobacteria</taxon>
        <taxon>Halobacteriales</taxon>
        <taxon>Natronomonadaceae</taxon>
        <taxon>Halomarina</taxon>
    </lineage>
</organism>
<proteinExistence type="inferred from homology"/>
<keyword evidence="4" id="KW-1185">Reference proteome</keyword>
<dbReference type="SUPFAM" id="SSF51735">
    <property type="entry name" value="NAD(P)-binding Rossmann-fold domains"/>
    <property type="match status" value="1"/>
</dbReference>
<evidence type="ECO:0000256" key="1">
    <source>
        <dbReference type="ARBA" id="ARBA00006484"/>
    </source>
</evidence>
<keyword evidence="2 3" id="KW-0560">Oxidoreductase</keyword>
<dbReference type="CDD" id="cd05233">
    <property type="entry name" value="SDR_c"/>
    <property type="match status" value="1"/>
</dbReference>
<accession>A0ABD5RTD5</accession>
<dbReference type="RefSeq" id="WP_247420389.1">
    <property type="nucleotide sequence ID" value="NZ_JALLGW010000003.1"/>
</dbReference>
<dbReference type="PRINTS" id="PR00080">
    <property type="entry name" value="SDRFAMILY"/>
</dbReference>
<dbReference type="InterPro" id="IPR002347">
    <property type="entry name" value="SDR_fam"/>
</dbReference>
<evidence type="ECO:0000313" key="4">
    <source>
        <dbReference type="Proteomes" id="UP001596099"/>
    </source>
</evidence>
<dbReference type="PANTHER" id="PTHR42760">
    <property type="entry name" value="SHORT-CHAIN DEHYDROGENASES/REDUCTASES FAMILY MEMBER"/>
    <property type="match status" value="1"/>
</dbReference>
<dbReference type="PRINTS" id="PR00081">
    <property type="entry name" value="GDHRDH"/>
</dbReference>
<dbReference type="NCBIfam" id="NF005559">
    <property type="entry name" value="PRK07231.1"/>
    <property type="match status" value="1"/>
</dbReference>
<dbReference type="EC" id="1.1.1.-" evidence="3"/>
<evidence type="ECO:0000313" key="3">
    <source>
        <dbReference type="EMBL" id="MFC5973504.1"/>
    </source>
</evidence>
<dbReference type="Proteomes" id="UP001596099">
    <property type="component" value="Unassembled WGS sequence"/>
</dbReference>
<name>A0ABD5RTD5_9EURY</name>
<evidence type="ECO:0000256" key="2">
    <source>
        <dbReference type="ARBA" id="ARBA00023002"/>
    </source>
</evidence>
<dbReference type="Pfam" id="PF13561">
    <property type="entry name" value="adh_short_C2"/>
    <property type="match status" value="1"/>
</dbReference>